<reference evidence="1 2" key="1">
    <citation type="submission" date="2015-10" db="EMBL/GenBank/DDBJ databases">
        <title>Genome analyses suggest a sexual origin of heterokaryosis in a supposedly ancient asexual fungus.</title>
        <authorList>
            <person name="Ropars J."/>
            <person name="Sedzielewska K."/>
            <person name="Noel J."/>
            <person name="Charron P."/>
            <person name="Farinelli L."/>
            <person name="Marton T."/>
            <person name="Kruger M."/>
            <person name="Pelin A."/>
            <person name="Brachmann A."/>
            <person name="Corradi N."/>
        </authorList>
    </citation>
    <scope>NUCLEOTIDE SEQUENCE [LARGE SCALE GENOMIC DNA]</scope>
    <source>
        <strain evidence="1 2">A4</strain>
    </source>
</reference>
<comment type="caution">
    <text evidence="1">The sequence shown here is derived from an EMBL/GenBank/DDBJ whole genome shotgun (WGS) entry which is preliminary data.</text>
</comment>
<dbReference type="EMBL" id="LLXI01000839">
    <property type="protein sequence ID" value="PKY50204.1"/>
    <property type="molecule type" value="Genomic_DNA"/>
</dbReference>
<organism evidence="1 2">
    <name type="scientific">Rhizophagus irregularis</name>
    <dbReference type="NCBI Taxonomy" id="588596"/>
    <lineage>
        <taxon>Eukaryota</taxon>
        <taxon>Fungi</taxon>
        <taxon>Fungi incertae sedis</taxon>
        <taxon>Mucoromycota</taxon>
        <taxon>Glomeromycotina</taxon>
        <taxon>Glomeromycetes</taxon>
        <taxon>Glomerales</taxon>
        <taxon>Glomeraceae</taxon>
        <taxon>Rhizophagus</taxon>
    </lineage>
</organism>
<dbReference type="VEuPathDB" id="FungiDB:RhiirFUN_015689"/>
<accession>A0A2I1GUJ8</accession>
<proteinExistence type="predicted"/>
<dbReference type="VEuPathDB" id="FungiDB:RhiirA1_530327"/>
<name>A0A2I1GUJ8_9GLOM</name>
<gene>
    <name evidence="1" type="ORF">RhiirA4_466558</name>
</gene>
<dbReference type="VEuPathDB" id="FungiDB:FUN_010340"/>
<sequence>MLMNESVELNDLLEVLKSLFEDTKIRLNFMENLYEKYRNNNEMKRILNSIYEYGHSLGDEDDNFNPFRSCFAPLHCFLPFMNKSSLNQSLLHNGNGIQLNLEFPFKN</sequence>
<dbReference type="AlphaFoldDB" id="A0A2I1GUJ8"/>
<protein>
    <submittedName>
        <fullName evidence="1">Uncharacterized protein</fullName>
    </submittedName>
</protein>
<evidence type="ECO:0000313" key="1">
    <source>
        <dbReference type="EMBL" id="PKY50204.1"/>
    </source>
</evidence>
<dbReference type="Proteomes" id="UP000234323">
    <property type="component" value="Unassembled WGS sequence"/>
</dbReference>
<keyword evidence="2" id="KW-1185">Reference proteome</keyword>
<evidence type="ECO:0000313" key="2">
    <source>
        <dbReference type="Proteomes" id="UP000234323"/>
    </source>
</evidence>